<dbReference type="EMBL" id="CAJMWV010000621">
    <property type="protein sequence ID" value="CAE6407870.1"/>
    <property type="molecule type" value="Genomic_DNA"/>
</dbReference>
<organism evidence="1 2">
    <name type="scientific">Rhizoctonia solani</name>
    <dbReference type="NCBI Taxonomy" id="456999"/>
    <lineage>
        <taxon>Eukaryota</taxon>
        <taxon>Fungi</taxon>
        <taxon>Dikarya</taxon>
        <taxon>Basidiomycota</taxon>
        <taxon>Agaricomycotina</taxon>
        <taxon>Agaricomycetes</taxon>
        <taxon>Cantharellales</taxon>
        <taxon>Ceratobasidiaceae</taxon>
        <taxon>Rhizoctonia</taxon>
    </lineage>
</organism>
<accession>A0A8H3ABI2</accession>
<dbReference type="Gene3D" id="1.10.510.10">
    <property type="entry name" value="Transferase(Phosphotransferase) domain 1"/>
    <property type="match status" value="1"/>
</dbReference>
<evidence type="ECO:0000313" key="1">
    <source>
        <dbReference type="EMBL" id="CAE6407870.1"/>
    </source>
</evidence>
<dbReference type="Proteomes" id="UP000663831">
    <property type="component" value="Unassembled WGS sequence"/>
</dbReference>
<evidence type="ECO:0000313" key="2">
    <source>
        <dbReference type="Proteomes" id="UP000663831"/>
    </source>
</evidence>
<gene>
    <name evidence="1" type="ORF">RDB_LOCUS19730</name>
</gene>
<dbReference type="SUPFAM" id="SSF56112">
    <property type="entry name" value="Protein kinase-like (PK-like)"/>
    <property type="match status" value="1"/>
</dbReference>
<comment type="caution">
    <text evidence="1">The sequence shown here is derived from an EMBL/GenBank/DDBJ whole genome shotgun (WGS) entry which is preliminary data.</text>
</comment>
<dbReference type="AlphaFoldDB" id="A0A8H3ABI2"/>
<reference evidence="1" key="1">
    <citation type="submission" date="2021-01" db="EMBL/GenBank/DDBJ databases">
        <authorList>
            <person name="Kaushik A."/>
        </authorList>
    </citation>
    <scope>NUCLEOTIDE SEQUENCE</scope>
    <source>
        <strain evidence="1">AG3-1AP</strain>
    </source>
</reference>
<protein>
    <recommendedName>
        <fullName evidence="3">Protein kinase domain-containing protein</fullName>
    </recommendedName>
</protein>
<proteinExistence type="predicted"/>
<dbReference type="InterPro" id="IPR011009">
    <property type="entry name" value="Kinase-like_dom_sf"/>
</dbReference>
<name>A0A8H3ABI2_9AGAM</name>
<evidence type="ECO:0008006" key="3">
    <source>
        <dbReference type="Google" id="ProtNLM"/>
    </source>
</evidence>
<sequence length="613" mass="69312">MAEFYLNCFILDDESCCPFPAKTSPDKMILELIQDVKKAYDAQIKSSSIVVLELYQVDASSEEEDLVNMQMPSREDKLKLIKRVRDYWKNPGDICEDRIQILVKAEITQWPVFSSTVRATENQFNSPTEEDQHRKLIERFKQSRILYCQALIRYSASATARHDEFLRQQWGKYHILNGRPRQHTGPPIVLYHPVFGNFLSNLQSSDSLDPEFEKQIFEYFWASQQIYAVEERKSQVKGGDDANPRDALKEFLGQLWKLSEESAALDTAAIHVGGHCIILEMTNEIGTGGSDPSVQAAQSYSRLWQSSNLFDRCCCPSILIAIAGPWMCILGAVFLDRPIVQPLTDYLWIGINPSKPRGIHSVARAFHCVLEARKELQTYYDNLSSKDLKSLPVQPLIFPYPNHFITDNGERVDFAYIIPLELRSLEMALHLERSRSQLIADQFVFVAALCNTNPPLRIVVKFVESYNADAHKLLAQEGLAPELLYDGTVHANRQLGPHHYMVVMEYIDGVDLGRYVGPALPLCVTANLDHALSVLHNADIVFGDLRPPNVMLVKDTNGAIIGAKLIDFDWCAKHGVGRYPLGMNQSIAWADGVQPGGLMFKEHDDEMKSLLPV</sequence>